<dbReference type="InterPro" id="IPR033859">
    <property type="entry name" value="MPN_CSN6"/>
</dbReference>
<protein>
    <recommendedName>
        <fullName evidence="2">COP9 signalosome complex subunit 6</fullName>
    </recommendedName>
</protein>
<feature type="region of interest" description="Disordered" evidence="3">
    <location>
        <begin position="166"/>
        <end position="186"/>
    </location>
</feature>
<feature type="region of interest" description="Disordered" evidence="3">
    <location>
        <begin position="298"/>
        <end position="322"/>
    </location>
</feature>
<dbReference type="EMBL" id="MU001683">
    <property type="protein sequence ID" value="KAF2456501.1"/>
    <property type="molecule type" value="Genomic_DNA"/>
</dbReference>
<evidence type="ECO:0000256" key="3">
    <source>
        <dbReference type="SAM" id="MobiDB-lite"/>
    </source>
</evidence>
<organism evidence="5 6">
    <name type="scientific">Lineolata rhizophorae</name>
    <dbReference type="NCBI Taxonomy" id="578093"/>
    <lineage>
        <taxon>Eukaryota</taxon>
        <taxon>Fungi</taxon>
        <taxon>Dikarya</taxon>
        <taxon>Ascomycota</taxon>
        <taxon>Pezizomycotina</taxon>
        <taxon>Dothideomycetes</taxon>
        <taxon>Dothideomycetes incertae sedis</taxon>
        <taxon>Lineolatales</taxon>
        <taxon>Lineolataceae</taxon>
        <taxon>Lineolata</taxon>
    </lineage>
</organism>
<reference evidence="5" key="1">
    <citation type="journal article" date="2020" name="Stud. Mycol.">
        <title>101 Dothideomycetes genomes: a test case for predicting lifestyles and emergence of pathogens.</title>
        <authorList>
            <person name="Haridas S."/>
            <person name="Albert R."/>
            <person name="Binder M."/>
            <person name="Bloem J."/>
            <person name="Labutti K."/>
            <person name="Salamov A."/>
            <person name="Andreopoulos B."/>
            <person name="Baker S."/>
            <person name="Barry K."/>
            <person name="Bills G."/>
            <person name="Bluhm B."/>
            <person name="Cannon C."/>
            <person name="Castanera R."/>
            <person name="Culley D."/>
            <person name="Daum C."/>
            <person name="Ezra D."/>
            <person name="Gonzalez J."/>
            <person name="Henrissat B."/>
            <person name="Kuo A."/>
            <person name="Liang C."/>
            <person name="Lipzen A."/>
            <person name="Lutzoni F."/>
            <person name="Magnuson J."/>
            <person name="Mondo S."/>
            <person name="Nolan M."/>
            <person name="Ohm R."/>
            <person name="Pangilinan J."/>
            <person name="Park H.-J."/>
            <person name="Ramirez L."/>
            <person name="Alfaro M."/>
            <person name="Sun H."/>
            <person name="Tritt A."/>
            <person name="Yoshinaga Y."/>
            <person name="Zwiers L.-H."/>
            <person name="Turgeon B."/>
            <person name="Goodwin S."/>
            <person name="Spatafora J."/>
            <person name="Crous P."/>
            <person name="Grigoriev I."/>
        </authorList>
    </citation>
    <scope>NUCLEOTIDE SEQUENCE</scope>
    <source>
        <strain evidence="5">ATCC 16933</strain>
    </source>
</reference>
<proteinExistence type="inferred from homology"/>
<keyword evidence="2" id="KW-0736">Signalosome</keyword>
<evidence type="ECO:0000313" key="5">
    <source>
        <dbReference type="EMBL" id="KAF2456501.1"/>
    </source>
</evidence>
<evidence type="ECO:0000313" key="6">
    <source>
        <dbReference type="Proteomes" id="UP000799766"/>
    </source>
</evidence>
<evidence type="ECO:0000259" key="4">
    <source>
        <dbReference type="PROSITE" id="PS50249"/>
    </source>
</evidence>
<dbReference type="AlphaFoldDB" id="A0A6A6NXR9"/>
<feature type="compositionally biased region" description="Polar residues" evidence="3">
    <location>
        <begin position="166"/>
        <end position="176"/>
    </location>
</feature>
<dbReference type="CDD" id="cd08063">
    <property type="entry name" value="MPN_CSN6"/>
    <property type="match status" value="1"/>
</dbReference>
<evidence type="ECO:0000256" key="2">
    <source>
        <dbReference type="RuleBase" id="RU367006"/>
    </source>
</evidence>
<dbReference type="GO" id="GO:0000338">
    <property type="term" value="P:protein deneddylation"/>
    <property type="evidence" value="ECO:0007669"/>
    <property type="project" value="InterPro"/>
</dbReference>
<dbReference type="GO" id="GO:0008180">
    <property type="term" value="C:COP9 signalosome"/>
    <property type="evidence" value="ECO:0007669"/>
    <property type="project" value="UniProtKB-UniRule"/>
</dbReference>
<name>A0A6A6NXR9_9PEZI</name>
<dbReference type="GO" id="GO:0005737">
    <property type="term" value="C:cytoplasm"/>
    <property type="evidence" value="ECO:0007669"/>
    <property type="project" value="UniProtKB-SubCell"/>
</dbReference>
<comment type="subcellular location">
    <subcellularLocation>
        <location evidence="2">Cytoplasm</location>
    </subcellularLocation>
    <subcellularLocation>
        <location evidence="2">Nucleus</location>
    </subcellularLocation>
</comment>
<dbReference type="GO" id="GO:0008237">
    <property type="term" value="F:metallopeptidase activity"/>
    <property type="evidence" value="ECO:0007669"/>
    <property type="project" value="InterPro"/>
</dbReference>
<dbReference type="InterPro" id="IPR037518">
    <property type="entry name" value="MPN"/>
</dbReference>
<comment type="function">
    <text evidence="2">Component of the COP9 signalosome complex (CSN), a complex involved in various cellular and developmental processes.</text>
</comment>
<keyword evidence="6" id="KW-1185">Reference proteome</keyword>
<dbReference type="Pfam" id="PF01398">
    <property type="entry name" value="JAB"/>
    <property type="match status" value="1"/>
</dbReference>
<dbReference type="OrthoDB" id="1378at2759"/>
<gene>
    <name evidence="5" type="ORF">BDY21DRAFT_347393</name>
</gene>
<feature type="domain" description="MPN" evidence="4">
    <location>
        <begin position="22"/>
        <end position="166"/>
    </location>
</feature>
<keyword evidence="2" id="KW-0963">Cytoplasm</keyword>
<feature type="compositionally biased region" description="Pro residues" evidence="3">
    <location>
        <begin position="304"/>
        <end position="316"/>
    </location>
</feature>
<accession>A0A6A6NXR9</accession>
<dbReference type="Proteomes" id="UP000799766">
    <property type="component" value="Unassembled WGS sequence"/>
</dbReference>
<dbReference type="PANTHER" id="PTHR10540:SF8">
    <property type="entry name" value="COP9 SIGNALOSOME COMPLEX SUBUNIT 6"/>
    <property type="match status" value="1"/>
</dbReference>
<dbReference type="PANTHER" id="PTHR10540">
    <property type="entry name" value="EUKARYOTIC TRANSLATION INITIATION FACTOR 3 SUBUNIT F-RELATED"/>
    <property type="match status" value="1"/>
</dbReference>
<comment type="similarity">
    <text evidence="1 2">Belongs to the peptidase M67A family. CSN6 subfamily.</text>
</comment>
<evidence type="ECO:0000256" key="1">
    <source>
        <dbReference type="ARBA" id="ARBA00010893"/>
    </source>
</evidence>
<dbReference type="InterPro" id="IPR000555">
    <property type="entry name" value="JAMM/MPN+_dom"/>
</dbReference>
<feature type="region of interest" description="Disordered" evidence="3">
    <location>
        <begin position="224"/>
        <end position="252"/>
    </location>
</feature>
<dbReference type="Gene3D" id="3.40.140.10">
    <property type="entry name" value="Cytidine Deaminase, domain 2"/>
    <property type="match status" value="1"/>
</dbReference>
<dbReference type="PROSITE" id="PS50249">
    <property type="entry name" value="MPN"/>
    <property type="match status" value="1"/>
</dbReference>
<sequence>MDDETANRLISNSGASESSPLVQLHPLVLLTISDSITRRTLRGQEEPIVGAILGQQNGRDVTMEVAFECKLSTSNKGEKLLNHEWFNNRLDQFKTVHQSPTLDLVGWFTLGPPSGPQPYHLPLHETLQAAYSETALLLLFHPTNVLEGTAIGGNLPLTIYESLRESTTGGVPNSSEMEVEGPGGKPLDKQLRFRELQYSVETGEAEMIGMDFVARGGANAAAVTSSPEPVSAKGKAEAEEPPPAWEDEGAPSNVLSAEDEELLATLTAKYNAIKMLSRRLSLIRAYLSGLPPSYITDSSLPINSNPPAPQQLPNPSDPSSTPNYEILRSISALLARLPLLIPPTPSPANALNSAAPMSAFHLEALEQRSDVALTNLLNSMTSSIAAAKDLGRRHAVTEVIRQAAMRKQGAPGSNLPMGLGRGQEVPAGLGGLGGFNRSHVVPSAFNGGSGMDPTSLSAPKFEG</sequence>
<keyword evidence="2" id="KW-0539">Nucleus</keyword>